<evidence type="ECO:0000256" key="9">
    <source>
        <dbReference type="SAM" id="Phobius"/>
    </source>
</evidence>
<protein>
    <recommendedName>
        <fullName evidence="8">Ammonium transporter</fullName>
    </recommendedName>
</protein>
<sequence>MLQKVSLAIAIVLGLIFSLAGQAVAAPSDATAAIANAQTAADTAFMLMSAALVCFYAVTFKAKLQFDDSLDTFPVHGVGGTVGAILTGIFATTEVNSAGKDGLLRGNFNQFIVQIVVVLIAYAIAAIGTFILMKILDITVGLRLKPEAELQGMDISEHGEEGYNEEFGERLSFTEPK</sequence>
<dbReference type="PANTHER" id="PTHR43029">
    <property type="entry name" value="AMMONIUM TRANSPORTER MEP2"/>
    <property type="match status" value="1"/>
</dbReference>
<proteinExistence type="inferred from homology"/>
<feature type="transmembrane region" description="Helical" evidence="9">
    <location>
        <begin position="111"/>
        <end position="133"/>
    </location>
</feature>
<dbReference type="Proteomes" id="UP000282574">
    <property type="component" value="Unassembled WGS sequence"/>
</dbReference>
<dbReference type="RefSeq" id="WP_199755533.1">
    <property type="nucleotide sequence ID" value="NZ_JAVKZF010000002.1"/>
</dbReference>
<keyword evidence="6 9" id="KW-0472">Membrane</keyword>
<name>A0AB37ULC6_9CYAN</name>
<evidence type="ECO:0000256" key="4">
    <source>
        <dbReference type="ARBA" id="ARBA00022692"/>
    </source>
</evidence>
<feature type="transmembrane region" description="Helical" evidence="9">
    <location>
        <begin position="41"/>
        <end position="60"/>
    </location>
</feature>
<dbReference type="GO" id="GO:0008519">
    <property type="term" value="F:ammonium channel activity"/>
    <property type="evidence" value="ECO:0007669"/>
    <property type="project" value="InterPro"/>
</dbReference>
<evidence type="ECO:0000259" key="11">
    <source>
        <dbReference type="Pfam" id="PF00909"/>
    </source>
</evidence>
<evidence type="ECO:0000256" key="7">
    <source>
        <dbReference type="ARBA" id="ARBA00023177"/>
    </source>
</evidence>
<dbReference type="GO" id="GO:0005886">
    <property type="term" value="C:plasma membrane"/>
    <property type="evidence" value="ECO:0007669"/>
    <property type="project" value="TreeGrafter"/>
</dbReference>
<dbReference type="AlphaFoldDB" id="A0AB37ULC6"/>
<evidence type="ECO:0000256" key="6">
    <source>
        <dbReference type="ARBA" id="ARBA00023136"/>
    </source>
</evidence>
<keyword evidence="5 9" id="KW-1133">Transmembrane helix</keyword>
<keyword evidence="13" id="KW-1185">Reference proteome</keyword>
<dbReference type="SUPFAM" id="SSF111352">
    <property type="entry name" value="Ammonium transporter"/>
    <property type="match status" value="1"/>
</dbReference>
<evidence type="ECO:0000256" key="5">
    <source>
        <dbReference type="ARBA" id="ARBA00022989"/>
    </source>
</evidence>
<dbReference type="PANTHER" id="PTHR43029:SF10">
    <property type="entry name" value="AMMONIUM TRANSPORTER MEP2"/>
    <property type="match status" value="1"/>
</dbReference>
<feature type="domain" description="Ammonium transporter AmtB-like" evidence="11">
    <location>
        <begin position="49"/>
        <end position="163"/>
    </location>
</feature>
<evidence type="ECO:0000256" key="10">
    <source>
        <dbReference type="SAM" id="SignalP"/>
    </source>
</evidence>
<evidence type="ECO:0000256" key="2">
    <source>
        <dbReference type="ARBA" id="ARBA00005887"/>
    </source>
</evidence>
<evidence type="ECO:0000256" key="1">
    <source>
        <dbReference type="ARBA" id="ARBA00004141"/>
    </source>
</evidence>
<organism evidence="12 13">
    <name type="scientific">Chroococcidiopsis cubana SAG 39.79</name>
    <dbReference type="NCBI Taxonomy" id="388085"/>
    <lineage>
        <taxon>Bacteria</taxon>
        <taxon>Bacillati</taxon>
        <taxon>Cyanobacteriota</taxon>
        <taxon>Cyanophyceae</taxon>
        <taxon>Chroococcidiopsidales</taxon>
        <taxon>Chroococcidiopsidaceae</taxon>
        <taxon>Chroococcidiopsis</taxon>
    </lineage>
</organism>
<comment type="caution">
    <text evidence="12">The sequence shown here is derived from an EMBL/GenBank/DDBJ whole genome shotgun (WGS) entry which is preliminary data.</text>
</comment>
<evidence type="ECO:0000256" key="3">
    <source>
        <dbReference type="ARBA" id="ARBA00022448"/>
    </source>
</evidence>
<dbReference type="InterPro" id="IPR024041">
    <property type="entry name" value="NH4_transpt_AmtB-like_dom"/>
</dbReference>
<feature type="transmembrane region" description="Helical" evidence="9">
    <location>
        <begin position="72"/>
        <end position="91"/>
    </location>
</feature>
<gene>
    <name evidence="12" type="ORF">DSM107010_25950</name>
</gene>
<accession>A0AB37ULC6</accession>
<dbReference type="EMBL" id="RSCK01000017">
    <property type="protein sequence ID" value="RUT12180.1"/>
    <property type="molecule type" value="Genomic_DNA"/>
</dbReference>
<reference evidence="12 13" key="1">
    <citation type="journal article" date="2019" name="Genome Biol. Evol.">
        <title>Day and night: Metabolic profiles and evolutionary relationships of six axenic non-marine cyanobacteria.</title>
        <authorList>
            <person name="Will S.E."/>
            <person name="Henke P."/>
            <person name="Boedeker C."/>
            <person name="Huang S."/>
            <person name="Brinkmann H."/>
            <person name="Rohde M."/>
            <person name="Jarek M."/>
            <person name="Friedl T."/>
            <person name="Seufert S."/>
            <person name="Schumacher M."/>
            <person name="Overmann J."/>
            <person name="Neumann-Schaal M."/>
            <person name="Petersen J."/>
        </authorList>
    </citation>
    <scope>NUCLEOTIDE SEQUENCE [LARGE SCALE GENOMIC DNA]</scope>
    <source>
        <strain evidence="12 13">SAG 39.79</strain>
    </source>
</reference>
<dbReference type="InterPro" id="IPR029020">
    <property type="entry name" value="Ammonium/urea_transptr"/>
</dbReference>
<keyword evidence="3" id="KW-0813">Transport</keyword>
<evidence type="ECO:0000256" key="8">
    <source>
        <dbReference type="ARBA" id="ARBA00050025"/>
    </source>
</evidence>
<evidence type="ECO:0000313" key="13">
    <source>
        <dbReference type="Proteomes" id="UP000282574"/>
    </source>
</evidence>
<dbReference type="InterPro" id="IPR001905">
    <property type="entry name" value="Ammonium_transpt"/>
</dbReference>
<keyword evidence="4 9" id="KW-0812">Transmembrane</keyword>
<comment type="subcellular location">
    <subcellularLocation>
        <location evidence="1">Membrane</location>
        <topology evidence="1">Multi-pass membrane protein</topology>
    </subcellularLocation>
</comment>
<dbReference type="Pfam" id="PF00909">
    <property type="entry name" value="Ammonium_transp"/>
    <property type="match status" value="1"/>
</dbReference>
<evidence type="ECO:0000313" key="12">
    <source>
        <dbReference type="EMBL" id="RUT12180.1"/>
    </source>
</evidence>
<keyword evidence="10" id="KW-0732">Signal</keyword>
<feature type="signal peptide" evidence="10">
    <location>
        <begin position="1"/>
        <end position="25"/>
    </location>
</feature>
<feature type="chain" id="PRO_5044225998" description="Ammonium transporter" evidence="10">
    <location>
        <begin position="26"/>
        <end position="177"/>
    </location>
</feature>
<dbReference type="Gene3D" id="1.10.3430.10">
    <property type="entry name" value="Ammonium transporter AmtB like domains"/>
    <property type="match status" value="1"/>
</dbReference>
<comment type="similarity">
    <text evidence="2">Belongs to the ammonia transporter channel (TC 1.A.11.2) family.</text>
</comment>
<keyword evidence="7" id="KW-0924">Ammonia transport</keyword>